<reference evidence="2 3" key="1">
    <citation type="submission" date="2020-08" db="EMBL/GenBank/DDBJ databases">
        <title>Sequencing the genomes of 1000 actinobacteria strains.</title>
        <authorList>
            <person name="Klenk H.-P."/>
        </authorList>
    </citation>
    <scope>NUCLEOTIDE SEQUENCE [LARGE SCALE GENOMIC DNA]</scope>
    <source>
        <strain evidence="2 3">DSM 45823</strain>
    </source>
</reference>
<protein>
    <submittedName>
        <fullName evidence="2">Putative DNA-binding transcriptional regulator AlpA</fullName>
    </submittedName>
</protein>
<evidence type="ECO:0000313" key="2">
    <source>
        <dbReference type="EMBL" id="MBA9003775.1"/>
    </source>
</evidence>
<accession>A0A7W3MXM5</accession>
<keyword evidence="3" id="KW-1185">Reference proteome</keyword>
<gene>
    <name evidence="2" type="ORF">HNR21_002657</name>
</gene>
<dbReference type="EMBL" id="JACJII010000001">
    <property type="protein sequence ID" value="MBA9003775.1"/>
    <property type="molecule type" value="Genomic_DNA"/>
</dbReference>
<comment type="caution">
    <text evidence="2">The sequence shown here is derived from an EMBL/GenBank/DDBJ whole genome shotgun (WGS) entry which is preliminary data.</text>
</comment>
<dbReference type="InterPro" id="IPR041657">
    <property type="entry name" value="HTH_17"/>
</dbReference>
<evidence type="ECO:0000313" key="3">
    <source>
        <dbReference type="Proteomes" id="UP000539313"/>
    </source>
</evidence>
<dbReference type="Gene3D" id="1.10.10.10">
    <property type="entry name" value="Winged helix-like DNA-binding domain superfamily/Winged helix DNA-binding domain"/>
    <property type="match status" value="1"/>
</dbReference>
<feature type="domain" description="Helix-turn-helix" evidence="1">
    <location>
        <begin position="16"/>
        <end position="62"/>
    </location>
</feature>
<dbReference type="Proteomes" id="UP000539313">
    <property type="component" value="Unassembled WGS sequence"/>
</dbReference>
<proteinExistence type="predicted"/>
<name>A0A7W3MXM5_9ACTN</name>
<organism evidence="2 3">
    <name type="scientific">Thermomonospora cellulosilytica</name>
    <dbReference type="NCBI Taxonomy" id="1411118"/>
    <lineage>
        <taxon>Bacteria</taxon>
        <taxon>Bacillati</taxon>
        <taxon>Actinomycetota</taxon>
        <taxon>Actinomycetes</taxon>
        <taxon>Streptosporangiales</taxon>
        <taxon>Thermomonosporaceae</taxon>
        <taxon>Thermomonospora</taxon>
    </lineage>
</organism>
<sequence length="65" mass="7298">MAAATKSRPRPGYANTDQAAAYLGVAKQTLANWRSTGRGPKFSRRGRVVRYRWADLDAWMAGEQR</sequence>
<dbReference type="AlphaFoldDB" id="A0A7W3MXM5"/>
<evidence type="ECO:0000259" key="1">
    <source>
        <dbReference type="Pfam" id="PF12728"/>
    </source>
</evidence>
<dbReference type="RefSeq" id="WP_182705447.1">
    <property type="nucleotide sequence ID" value="NZ_JACJII010000001.1"/>
</dbReference>
<dbReference type="GO" id="GO:0003677">
    <property type="term" value="F:DNA binding"/>
    <property type="evidence" value="ECO:0007669"/>
    <property type="project" value="UniProtKB-KW"/>
</dbReference>
<dbReference type="SUPFAM" id="SSF46955">
    <property type="entry name" value="Putative DNA-binding domain"/>
    <property type="match status" value="1"/>
</dbReference>
<dbReference type="InterPro" id="IPR036388">
    <property type="entry name" value="WH-like_DNA-bd_sf"/>
</dbReference>
<dbReference type="Pfam" id="PF12728">
    <property type="entry name" value="HTH_17"/>
    <property type="match status" value="1"/>
</dbReference>
<keyword evidence="2" id="KW-0238">DNA-binding</keyword>
<dbReference type="InterPro" id="IPR009061">
    <property type="entry name" value="DNA-bd_dom_put_sf"/>
</dbReference>